<protein>
    <submittedName>
        <fullName evidence="1">Uncharacterized protein</fullName>
    </submittedName>
</protein>
<reference evidence="1 2" key="1">
    <citation type="submission" date="2016-03" db="EMBL/GenBank/DDBJ databases">
        <title>Whole genome sequencing of Grifola frondosa 9006-11.</title>
        <authorList>
            <person name="Min B."/>
            <person name="Park H."/>
            <person name="Kim J.-G."/>
            <person name="Cho H."/>
            <person name="Oh Y.-L."/>
            <person name="Kong W.-S."/>
            <person name="Choi I.-G."/>
        </authorList>
    </citation>
    <scope>NUCLEOTIDE SEQUENCE [LARGE SCALE GENOMIC DNA]</scope>
    <source>
        <strain evidence="1 2">9006-11</strain>
    </source>
</reference>
<dbReference type="EMBL" id="LUGG01000011">
    <property type="protein sequence ID" value="OBZ71544.1"/>
    <property type="molecule type" value="Genomic_DNA"/>
</dbReference>
<name>A0A1C7M940_GRIFR</name>
<organism evidence="1 2">
    <name type="scientific">Grifola frondosa</name>
    <name type="common">Maitake</name>
    <name type="synonym">Polyporus frondosus</name>
    <dbReference type="NCBI Taxonomy" id="5627"/>
    <lineage>
        <taxon>Eukaryota</taxon>
        <taxon>Fungi</taxon>
        <taxon>Dikarya</taxon>
        <taxon>Basidiomycota</taxon>
        <taxon>Agaricomycotina</taxon>
        <taxon>Agaricomycetes</taxon>
        <taxon>Polyporales</taxon>
        <taxon>Grifolaceae</taxon>
        <taxon>Grifola</taxon>
    </lineage>
</organism>
<sequence length="80" mass="8857">MSAYSSPNSNRLCLRPFLHGPEPHLILHTRGSFSEPSPAISSQASYVISRRLKAPLYVSPSGRLKLTLFNSTHLKHDVSV</sequence>
<accession>A0A1C7M940</accession>
<comment type="caution">
    <text evidence="1">The sequence shown here is derived from an EMBL/GenBank/DDBJ whole genome shotgun (WGS) entry which is preliminary data.</text>
</comment>
<evidence type="ECO:0000313" key="2">
    <source>
        <dbReference type="Proteomes" id="UP000092993"/>
    </source>
</evidence>
<evidence type="ECO:0000313" key="1">
    <source>
        <dbReference type="EMBL" id="OBZ71544.1"/>
    </source>
</evidence>
<keyword evidence="2" id="KW-1185">Reference proteome</keyword>
<dbReference type="Proteomes" id="UP000092993">
    <property type="component" value="Unassembled WGS sequence"/>
</dbReference>
<proteinExistence type="predicted"/>
<dbReference type="AlphaFoldDB" id="A0A1C7M940"/>
<gene>
    <name evidence="1" type="ORF">A0H81_08954</name>
</gene>